<dbReference type="InterPro" id="IPR032675">
    <property type="entry name" value="LRR_dom_sf"/>
</dbReference>
<dbReference type="EMBL" id="KN835454">
    <property type="protein sequence ID" value="KIK37389.1"/>
    <property type="molecule type" value="Genomic_DNA"/>
</dbReference>
<dbReference type="Pfam" id="PF12937">
    <property type="entry name" value="F-box-like"/>
    <property type="match status" value="1"/>
</dbReference>
<sequence>MHACLLPVETLLDIFTIIHEDSSVDSYPTLAALARTCRTFKEPALDTLWKHIHGLEPLISCFPEGVRNRDVQGKLTLIRPPFAREWNIFAQYAHRIRSLIFDPFWSDVIDDRVVQALISTPSPTLLPNISTLHWFDDQECFIPLLRCLLVPTLRSIKLGSVKSKNPWAPSFAKSALLTSLGAWCPSVREFKCIYQGEDCSDIISDVVCSLRELSHLEAGILNPQALLHLASLPSLKSLYFRAHNIDSTQINVIPTFVSQINLVHIAAPSLSVLAHCLSNIRFICCRSVALDIDSDPSGLPYDPLVVPGFINSFSECFSAALEDLSVNFVPPLYLMEDEEILADPRFALSFDMVAPLLSFSRLTKVDLDWICASAIDDASLKIMAQSWPLLQEFYLGSGCAWLIPPSLTFIGFIHLIQHCRALRTVDMTFCACSVDTNIEPFSKTIPNENITKIFVGMSPIVDVISVACQLHTLVPKLTGVNRFEELRDVRPMPQFQNFEEDWDKVNEFLVVLNAGAKMRESVCRATHECPDAA</sequence>
<dbReference type="AlphaFoldDB" id="A0A0D0AGW8"/>
<feature type="domain" description="F-box" evidence="1">
    <location>
        <begin position="5"/>
        <end position="53"/>
    </location>
</feature>
<dbReference type="STRING" id="930992.A0A0D0AGW8"/>
<evidence type="ECO:0000313" key="3">
    <source>
        <dbReference type="Proteomes" id="UP000054485"/>
    </source>
</evidence>
<proteinExistence type="predicted"/>
<dbReference type="Gene3D" id="3.80.10.10">
    <property type="entry name" value="Ribonuclease Inhibitor"/>
    <property type="match status" value="1"/>
</dbReference>
<dbReference type="InParanoid" id="A0A0D0AGW8"/>
<dbReference type="HOGENOM" id="CLU_021164_0_2_1"/>
<dbReference type="InterPro" id="IPR001810">
    <property type="entry name" value="F-box_dom"/>
</dbReference>
<reference evidence="2 3" key="1">
    <citation type="submission" date="2014-04" db="EMBL/GenBank/DDBJ databases">
        <authorList>
            <consortium name="DOE Joint Genome Institute"/>
            <person name="Kuo A."/>
            <person name="Ruytinx J."/>
            <person name="Rineau F."/>
            <person name="Colpaert J."/>
            <person name="Kohler A."/>
            <person name="Nagy L.G."/>
            <person name="Floudas D."/>
            <person name="Copeland A."/>
            <person name="Barry K.W."/>
            <person name="Cichocki N."/>
            <person name="Veneault-Fourrey C."/>
            <person name="LaButti K."/>
            <person name="Lindquist E.A."/>
            <person name="Lipzen A."/>
            <person name="Lundell T."/>
            <person name="Morin E."/>
            <person name="Murat C."/>
            <person name="Sun H."/>
            <person name="Tunlid A."/>
            <person name="Henrissat B."/>
            <person name="Grigoriev I.V."/>
            <person name="Hibbett D.S."/>
            <person name="Martin F."/>
            <person name="Nordberg H.P."/>
            <person name="Cantor M.N."/>
            <person name="Hua S.X."/>
        </authorList>
    </citation>
    <scope>NUCLEOTIDE SEQUENCE [LARGE SCALE GENOMIC DNA]</scope>
    <source>
        <strain evidence="2 3">UH-Slu-Lm8-n1</strain>
    </source>
</reference>
<name>A0A0D0AGW8_9AGAM</name>
<dbReference type="OrthoDB" id="3543113at2759"/>
<dbReference type="Proteomes" id="UP000054485">
    <property type="component" value="Unassembled WGS sequence"/>
</dbReference>
<keyword evidence="3" id="KW-1185">Reference proteome</keyword>
<accession>A0A0D0AGW8</accession>
<gene>
    <name evidence="2" type="ORF">CY34DRAFT_810380</name>
</gene>
<evidence type="ECO:0000313" key="2">
    <source>
        <dbReference type="EMBL" id="KIK37389.1"/>
    </source>
</evidence>
<reference evidence="3" key="2">
    <citation type="submission" date="2015-01" db="EMBL/GenBank/DDBJ databases">
        <title>Evolutionary Origins and Diversification of the Mycorrhizal Mutualists.</title>
        <authorList>
            <consortium name="DOE Joint Genome Institute"/>
            <consortium name="Mycorrhizal Genomics Consortium"/>
            <person name="Kohler A."/>
            <person name="Kuo A."/>
            <person name="Nagy L.G."/>
            <person name="Floudas D."/>
            <person name="Copeland A."/>
            <person name="Barry K.W."/>
            <person name="Cichocki N."/>
            <person name="Veneault-Fourrey C."/>
            <person name="LaButti K."/>
            <person name="Lindquist E.A."/>
            <person name="Lipzen A."/>
            <person name="Lundell T."/>
            <person name="Morin E."/>
            <person name="Murat C."/>
            <person name="Riley R."/>
            <person name="Ohm R."/>
            <person name="Sun H."/>
            <person name="Tunlid A."/>
            <person name="Henrissat B."/>
            <person name="Grigoriev I.V."/>
            <person name="Hibbett D.S."/>
            <person name="Martin F."/>
        </authorList>
    </citation>
    <scope>NUCLEOTIDE SEQUENCE [LARGE SCALE GENOMIC DNA]</scope>
    <source>
        <strain evidence="3">UH-Slu-Lm8-n1</strain>
    </source>
</reference>
<dbReference type="SUPFAM" id="SSF52047">
    <property type="entry name" value="RNI-like"/>
    <property type="match status" value="1"/>
</dbReference>
<evidence type="ECO:0000259" key="1">
    <source>
        <dbReference type="Pfam" id="PF12937"/>
    </source>
</evidence>
<protein>
    <recommendedName>
        <fullName evidence="1">F-box domain-containing protein</fullName>
    </recommendedName>
</protein>
<organism evidence="2 3">
    <name type="scientific">Suillus luteus UH-Slu-Lm8-n1</name>
    <dbReference type="NCBI Taxonomy" id="930992"/>
    <lineage>
        <taxon>Eukaryota</taxon>
        <taxon>Fungi</taxon>
        <taxon>Dikarya</taxon>
        <taxon>Basidiomycota</taxon>
        <taxon>Agaricomycotina</taxon>
        <taxon>Agaricomycetes</taxon>
        <taxon>Agaricomycetidae</taxon>
        <taxon>Boletales</taxon>
        <taxon>Suillineae</taxon>
        <taxon>Suillaceae</taxon>
        <taxon>Suillus</taxon>
    </lineage>
</organism>